<keyword evidence="1" id="KW-0732">Signal</keyword>
<organism evidence="2 3">
    <name type="scientific">Romanomermis culicivorax</name>
    <name type="common">Nematode worm</name>
    <dbReference type="NCBI Taxonomy" id="13658"/>
    <lineage>
        <taxon>Eukaryota</taxon>
        <taxon>Metazoa</taxon>
        <taxon>Ecdysozoa</taxon>
        <taxon>Nematoda</taxon>
        <taxon>Enoplea</taxon>
        <taxon>Dorylaimia</taxon>
        <taxon>Mermithida</taxon>
        <taxon>Mermithoidea</taxon>
        <taxon>Mermithidae</taxon>
        <taxon>Romanomermis</taxon>
    </lineage>
</organism>
<dbReference type="Proteomes" id="UP000887565">
    <property type="component" value="Unplaced"/>
</dbReference>
<dbReference type="OMA" id="NWHERSV"/>
<feature type="chain" id="PRO_5037149569" evidence="1">
    <location>
        <begin position="20"/>
        <end position="346"/>
    </location>
</feature>
<evidence type="ECO:0000256" key="1">
    <source>
        <dbReference type="SAM" id="SignalP"/>
    </source>
</evidence>
<accession>A0A915JED2</accession>
<dbReference type="WBParaSite" id="nRc.2.0.1.t24537-RA">
    <property type="protein sequence ID" value="nRc.2.0.1.t24537-RA"/>
    <property type="gene ID" value="nRc.2.0.1.g24537"/>
</dbReference>
<name>A0A915JED2_ROMCU</name>
<evidence type="ECO:0000313" key="2">
    <source>
        <dbReference type="Proteomes" id="UP000887565"/>
    </source>
</evidence>
<evidence type="ECO:0000313" key="3">
    <source>
        <dbReference type="WBParaSite" id="nRc.2.0.1.t24537-RA"/>
    </source>
</evidence>
<dbReference type="AlphaFoldDB" id="A0A915JED2"/>
<keyword evidence="2" id="KW-1185">Reference proteome</keyword>
<proteinExistence type="predicted"/>
<sequence>MIVASCFVLALMALSGVSSRQNVTLYSFYDAQSYGLAEAHETEELVEPEHRKHLPLLNNNAQIIELPASIPKPVPAPAPMIGGARGGDDSGFDEEIFVKRAVQFWVQKEYLKLYEKWGLTLTPNEITQAKATFEGFKLTEFQEGGKTGVLISLANDKLKEVVDLWVKQDLVDATDGKIIKNMIDAVQGQQDNKDVAHTRGNGDIIFARTAYINLQVKKSDPPTGTLIYMLRKFHFKLAMDVKVEKTKECYVWGLVCKTKVTVTSKEHDLSGKESTDLANYMKMKVANDYNENNGPYIEYLGRESKRHERFLPAKFRGDWDKINAQPEKDPTEIIEKNALDPSNYEL</sequence>
<reference evidence="3" key="1">
    <citation type="submission" date="2022-11" db="UniProtKB">
        <authorList>
            <consortium name="WormBaseParasite"/>
        </authorList>
    </citation>
    <scope>IDENTIFICATION</scope>
</reference>
<feature type="signal peptide" evidence="1">
    <location>
        <begin position="1"/>
        <end position="19"/>
    </location>
</feature>
<protein>
    <submittedName>
        <fullName evidence="3">Uncharacterized protein</fullName>
    </submittedName>
</protein>